<gene>
    <name evidence="1" type="ORF">D5018_21285</name>
</gene>
<protein>
    <recommendedName>
        <fullName evidence="3">ISNCY family transposase</fullName>
    </recommendedName>
</protein>
<dbReference type="OrthoDB" id="6192860at2"/>
<dbReference type="Proteomes" id="UP000281474">
    <property type="component" value="Unassembled WGS sequence"/>
</dbReference>
<dbReference type="EMBL" id="QZEI01000185">
    <property type="protein sequence ID" value="RLV57681.1"/>
    <property type="molecule type" value="Genomic_DNA"/>
</dbReference>
<sequence>MASRIQEKKHLSFNSLRKSLSQHINASTDSRKSSASQYAHHDVVMSGFACMYFQDPSLVQFQQRLETSRGRNNLQTLFNVHQTPKESQMREILDNLSSESFAPVFKDFHEKLRRHLHLKEYEILPNIIMCVIDGVQHYSSKSISCKCCLHKTHKNGDKTYYHSVLQGAIMHPDKRQVLPVMPEAIKNGDGKEKQDCEINAAKRFVNRLYKAHPRQKFILGGDSLMSRQPLIEDVLNKNMHYLFVAKPTDHVYMYEWLEAFPELPTTEYVDEKGKTHRFYWQNNVPLNGGADAIKVNYLEYQQIDESGKVTFKNSWVTDIEITDKNIIKLAKAGRCRWKIENECFNTLKNQGYNINHNYGHGKENLSFNVYLLILLAFYFHQIFELTDGAYQVCRKRNGSKRYMWEQLRSIITFAVFETWNELLAVVTDPDEFESSIIKKS</sequence>
<evidence type="ECO:0000313" key="2">
    <source>
        <dbReference type="Proteomes" id="UP000281474"/>
    </source>
</evidence>
<dbReference type="AlphaFoldDB" id="A0A3L8PQN5"/>
<evidence type="ECO:0000313" key="1">
    <source>
        <dbReference type="EMBL" id="RLV57681.1"/>
    </source>
</evidence>
<accession>A0A3L8PQN5</accession>
<evidence type="ECO:0008006" key="3">
    <source>
        <dbReference type="Google" id="ProtNLM"/>
    </source>
</evidence>
<proteinExistence type="predicted"/>
<dbReference type="RefSeq" id="WP_121840967.1">
    <property type="nucleotide sequence ID" value="NZ_ML014934.1"/>
</dbReference>
<reference evidence="1 2" key="1">
    <citation type="submission" date="2018-09" db="EMBL/GenBank/DDBJ databases">
        <title>Phylogeny of the Shewanellaceae, and recommendation for two new genera, Pseudoshewanella and Parashewanella.</title>
        <authorList>
            <person name="Wang G."/>
        </authorList>
    </citation>
    <scope>NUCLEOTIDE SEQUENCE [LARGE SCALE GENOMIC DNA]</scope>
    <source>
        <strain evidence="1 2">C51</strain>
    </source>
</reference>
<organism evidence="1 2">
    <name type="scientific">Parashewanella curva</name>
    <dbReference type="NCBI Taxonomy" id="2338552"/>
    <lineage>
        <taxon>Bacteria</taxon>
        <taxon>Pseudomonadati</taxon>
        <taxon>Pseudomonadota</taxon>
        <taxon>Gammaproteobacteria</taxon>
        <taxon>Alteromonadales</taxon>
        <taxon>Shewanellaceae</taxon>
        <taxon>Parashewanella</taxon>
    </lineage>
</organism>
<comment type="caution">
    <text evidence="1">The sequence shown here is derived from an EMBL/GenBank/DDBJ whole genome shotgun (WGS) entry which is preliminary data.</text>
</comment>
<name>A0A3L8PQN5_9GAMM</name>
<keyword evidence="2" id="KW-1185">Reference proteome</keyword>